<evidence type="ECO:0000313" key="3">
    <source>
        <dbReference type="Proteomes" id="UP000053477"/>
    </source>
</evidence>
<dbReference type="InParanoid" id="A0A0H2RZ96"/>
<name>A0A0H2RZ96_9AGAM</name>
<feature type="region of interest" description="Disordered" evidence="1">
    <location>
        <begin position="1"/>
        <end position="86"/>
    </location>
</feature>
<keyword evidence="3" id="KW-1185">Reference proteome</keyword>
<proteinExistence type="predicted"/>
<feature type="compositionally biased region" description="Low complexity" evidence="1">
    <location>
        <begin position="65"/>
        <end position="74"/>
    </location>
</feature>
<reference evidence="2 3" key="1">
    <citation type="submission" date="2015-04" db="EMBL/GenBank/DDBJ databases">
        <title>Complete genome sequence of Schizopora paradoxa KUC8140, a cosmopolitan wood degrader in East Asia.</title>
        <authorList>
            <consortium name="DOE Joint Genome Institute"/>
            <person name="Min B."/>
            <person name="Park H."/>
            <person name="Jang Y."/>
            <person name="Kim J.-J."/>
            <person name="Kim K.H."/>
            <person name="Pangilinan J."/>
            <person name="Lipzen A."/>
            <person name="Riley R."/>
            <person name="Grigoriev I.V."/>
            <person name="Spatafora J.W."/>
            <person name="Choi I.-G."/>
        </authorList>
    </citation>
    <scope>NUCLEOTIDE SEQUENCE [LARGE SCALE GENOMIC DNA]</scope>
    <source>
        <strain evidence="2 3">KUC8140</strain>
    </source>
</reference>
<feature type="compositionally biased region" description="Basic and acidic residues" evidence="1">
    <location>
        <begin position="53"/>
        <end position="64"/>
    </location>
</feature>
<dbReference type="Proteomes" id="UP000053477">
    <property type="component" value="Unassembled WGS sequence"/>
</dbReference>
<gene>
    <name evidence="2" type="ORF">SCHPADRAFT_535721</name>
</gene>
<protein>
    <submittedName>
        <fullName evidence="2">Uncharacterized protein</fullName>
    </submittedName>
</protein>
<feature type="compositionally biased region" description="Low complexity" evidence="1">
    <location>
        <begin position="473"/>
        <end position="482"/>
    </location>
</feature>
<evidence type="ECO:0000313" key="2">
    <source>
        <dbReference type="EMBL" id="KLO10096.1"/>
    </source>
</evidence>
<dbReference type="AlphaFoldDB" id="A0A0H2RZ96"/>
<feature type="compositionally biased region" description="Basic and acidic residues" evidence="1">
    <location>
        <begin position="1"/>
        <end position="10"/>
    </location>
</feature>
<organism evidence="2 3">
    <name type="scientific">Schizopora paradoxa</name>
    <dbReference type="NCBI Taxonomy" id="27342"/>
    <lineage>
        <taxon>Eukaryota</taxon>
        <taxon>Fungi</taxon>
        <taxon>Dikarya</taxon>
        <taxon>Basidiomycota</taxon>
        <taxon>Agaricomycotina</taxon>
        <taxon>Agaricomycetes</taxon>
        <taxon>Hymenochaetales</taxon>
        <taxon>Schizoporaceae</taxon>
        <taxon>Schizopora</taxon>
    </lineage>
</organism>
<feature type="region of interest" description="Disordered" evidence="1">
    <location>
        <begin position="472"/>
        <end position="498"/>
    </location>
</feature>
<evidence type="ECO:0000256" key="1">
    <source>
        <dbReference type="SAM" id="MobiDB-lite"/>
    </source>
</evidence>
<accession>A0A0H2RZ96</accession>
<sequence>MASSRLEDTTRLLSSEVDDSDGVEHSHQASPSSSEDNNDPDSDSGSIRTMKGPYDKDSDGDHDSPTSPTTSTNSSHRKRRSSFLRSSAPSSSRLSVATYSIWSTNMTMSNLVGAGRTLGNLYSFAGRRLERGILRLLARTWFGPDACADRLEYLYTSVKFSTGQPFSDFPEDSWWGRLGPVKLFKLMGPDCEQLLRYGAATNLPDVQLIAFRRILDLVTGCPPLRHVFKACCESRNSLIDLEAVMFAWKKSVNDLDINSYNDEWLSHFRLATLCLGKNDVTAVVDELSYLSWSKERSEPLAALVKLCLANGDLGELAKSFLIGYILEYNVPRSAKSIGSSIRFWEDMLELDQSAHDNLVQIFEQMGVSGNDFNSDACARTQELASVLLMFFWRSQDAHFHIRYAHKAKDVRAFLTVWRIINLDCIRRKANFDVASIDWRTWLASKLDLCKVRFDVPPFDHVMRMAPLSSTDQSSVKRAVSSKSRGHRSQRPSEISGKPYMLESGLFKPYLNPRFTR</sequence>
<dbReference type="OrthoDB" id="3066495at2759"/>
<dbReference type="EMBL" id="KQ086036">
    <property type="protein sequence ID" value="KLO10096.1"/>
    <property type="molecule type" value="Genomic_DNA"/>
</dbReference>